<dbReference type="HOGENOM" id="CLU_011498_1_1_0"/>
<evidence type="ECO:0008006" key="4">
    <source>
        <dbReference type="Google" id="ProtNLM"/>
    </source>
</evidence>
<organism evidence="3">
    <name type="scientific">Fusobacterium nucleatum 13_3C</name>
    <dbReference type="NCBI Taxonomy" id="1357398"/>
    <lineage>
        <taxon>Bacteria</taxon>
        <taxon>Fusobacteriati</taxon>
        <taxon>Fusobacteriota</taxon>
        <taxon>Fusobacteriia</taxon>
        <taxon>Fusobacteriales</taxon>
        <taxon>Fusobacteriaceae</taxon>
        <taxon>Fusobacterium</taxon>
    </lineage>
</organism>
<evidence type="ECO:0000256" key="2">
    <source>
        <dbReference type="SAM" id="MobiDB-lite"/>
    </source>
</evidence>
<feature type="compositionally biased region" description="Basic and acidic residues" evidence="2">
    <location>
        <begin position="12"/>
        <end position="23"/>
    </location>
</feature>
<reference evidence="3" key="1">
    <citation type="submission" date="2014-01" db="EMBL/GenBank/DDBJ databases">
        <title>The Genome Sequence of Fusobacterium nucleatum 13_3C.</title>
        <authorList>
            <consortium name="The Broad Institute Genomics Platform"/>
            <person name="Earl A."/>
            <person name="Allen-Vercoe E."/>
            <person name="Daigneault M."/>
            <person name="Young S.K."/>
            <person name="Zeng Q."/>
            <person name="Gargeya S."/>
            <person name="Fitzgerald M."/>
            <person name="Abouelleil A."/>
            <person name="Alvarado L."/>
            <person name="Chapman S.B."/>
            <person name="Gainer-Dewar J."/>
            <person name="Goldberg J."/>
            <person name="Griggs A."/>
            <person name="Gujja S."/>
            <person name="Hansen M."/>
            <person name="Howarth C."/>
            <person name="Imamovic A."/>
            <person name="Ireland A."/>
            <person name="Larimer J."/>
            <person name="McCowan C."/>
            <person name="Murphy C."/>
            <person name="Pearson M."/>
            <person name="Poon T.W."/>
            <person name="Priest M."/>
            <person name="Roberts A."/>
            <person name="Saif S."/>
            <person name="Shea T."/>
            <person name="Sykes S."/>
            <person name="Wortman J."/>
            <person name="Nusbaum C."/>
            <person name="Birren B."/>
        </authorList>
    </citation>
    <scope>NUCLEOTIDE SEQUENCE [LARGE SCALE GENOMIC DNA]</scope>
    <source>
        <strain evidence="3">13_3C</strain>
    </source>
</reference>
<name>X7SED0_FUSNU</name>
<gene>
    <name evidence="3" type="ORF">HMPREF2085_00037</name>
</gene>
<comment type="caution">
    <text evidence="3">The sequence shown here is derived from an EMBL/GenBank/DDBJ whole genome shotgun (WGS) entry which is preliminary data.</text>
</comment>
<sequence>MSKKNKSNNEALKVKENIKTSENNNKVDESLKVKGNTKVNVEIKIPTVDEILKDEKMKEEIKKKLMAELSEQIQAIKKTYIDEKEKLEKKTEELKEKENSLEKEIKEKQKKLEDATKDLRDLEKEIKEKNKIQEDLKKKKDEIEELKEKQQEKQQELKDATKDLGDLEKKIKEKKEKRDLLLREIDDKEIKRSNLESVVKNLEDRREHLDLDIEKITKEQEAVKYKIVSSHEEEAKQEIEKLNKKIAELKETKSSKEELLKKEADLNIKEKILDEKEEEIDKREESINELREEIREEEKIKIKEKIDSLEEEVRELREENSDANTEIRRLENINADSFSKKELNARVKELEKEKKELEEKLLGKWNLETDKIEILKNKIHSLEESHKEIGEENKKLYSENMQLIQYKDKIEIAERTLPELERSKESLIALIAKKDEEINELKSRQMSEVAKRETIEQSYFTIEEKENDKEIIDEIEWLNNIKNSFKEVGFKFSDRLLYAFHTSLKVGDWNPLTVLAGVSGTGKSELPRLYSRYGGLNFLPLAVQSNWDSPYSLFGYYNSLEGKFNATSLLKVLYQAQEDAKNSISDYLTIVLLDEMNLAHVELYFSELLSKLELLRGSEDVKLEIDIAEKSPYEIKLNKNVIWVGTMNEDETTKSLSDKVIDRSNLINFPRPNEFFSRNELKELEEAPKLKRELWESWKWNDVKNMLIQNETTKEENIKIINDFEEEILNLKEKMEEINGYLKFSGRAIGHRVWQSIENYIRNYPLVLESIRNRNSEELEKAIQIAFEDALVQKLMPKLKGLETEGLVRKECLEEISSKIKTYANGIAPDFDNSLNNPYGVFVWNSSEYLLDKNDK</sequence>
<dbReference type="PANTHER" id="PTHR43049:SF1">
    <property type="entry name" value="EARLY ENDOSOME ANTIGEN"/>
    <property type="match status" value="1"/>
</dbReference>
<feature type="coiled-coil region" evidence="1">
    <location>
        <begin position="714"/>
        <end position="741"/>
    </location>
</feature>
<evidence type="ECO:0000256" key="1">
    <source>
        <dbReference type="SAM" id="Coils"/>
    </source>
</evidence>
<dbReference type="SUPFAM" id="SSF52540">
    <property type="entry name" value="P-loop containing nucleoside triphosphate hydrolases"/>
    <property type="match status" value="1"/>
</dbReference>
<dbReference type="PANTHER" id="PTHR43049">
    <property type="entry name" value="EARLY ENDOSOME ANTIGEN"/>
    <property type="match status" value="1"/>
</dbReference>
<dbReference type="PATRIC" id="fig|1357398.3.peg.38"/>
<dbReference type="Gene3D" id="3.40.50.300">
    <property type="entry name" value="P-loop containing nucleotide triphosphate hydrolases"/>
    <property type="match status" value="1"/>
</dbReference>
<keyword evidence="1" id="KW-0175">Coiled coil</keyword>
<dbReference type="AlphaFoldDB" id="X7SED0"/>
<dbReference type="EMBL" id="JAOZ01000001">
    <property type="protein sequence ID" value="ETZ31304.1"/>
    <property type="molecule type" value="Genomic_DNA"/>
</dbReference>
<feature type="region of interest" description="Disordered" evidence="2">
    <location>
        <begin position="89"/>
        <end position="110"/>
    </location>
</feature>
<evidence type="ECO:0000313" key="3">
    <source>
        <dbReference type="EMBL" id="ETZ31304.1"/>
    </source>
</evidence>
<dbReference type="InterPro" id="IPR027417">
    <property type="entry name" value="P-loop_NTPase"/>
</dbReference>
<accession>X7SED0</accession>
<feature type="region of interest" description="Disordered" evidence="2">
    <location>
        <begin position="1"/>
        <end position="23"/>
    </location>
</feature>
<protein>
    <recommendedName>
        <fullName evidence="4">ATPase dynein-related AAA domain-containing protein</fullName>
    </recommendedName>
</protein>
<proteinExistence type="predicted"/>